<dbReference type="PANTHER" id="PTHR16166">
    <property type="entry name" value="VACUOLAR PROTEIN SORTING-ASSOCIATED PROTEIN VPS13"/>
    <property type="match status" value="1"/>
</dbReference>
<keyword evidence="5" id="KW-1185">Reference proteome</keyword>
<protein>
    <recommendedName>
        <fullName evidence="3">Chorein N-terminal domain-containing protein</fullName>
    </recommendedName>
</protein>
<sequence length="1465" mass="164000">MLESLAAWVLRTYVGEYVENLNTDQLSIGYGTVDLHNLPLKKTALKGLELPLEVKSGFIGHLQLSIPLRRPKSEPWIVHVNKLYLVAGPLQHSEYDEEEEKERERARKRKRLDALEAQWLAARKNNAAAGGFWSGSWWPSLYSSFSTTIVENLQLIISDVHFRYEDATTKESLPFAFGITIAKLSAQSTNESWVSFLGSSYISRKLPIYPSPKPTKTLTSHLGQNKHQYVLEPTSAQAKMKRNASALPLRSRQMPRFVVDVHVEKIPLSLEETQYKMLITLMEGFERHFRQCRYLKWRPKCPIKNNAREWWQFSMNCILHSIKERNMRQTWTFAAKRARDMVKYVNIYTKHLVSATTAEPALKEEQTQIEEELTFEELVVLRTIAQAKAEGEISQRSQPGSEDQSPESVEEELEKTDSGGAGGGGGSGGWQSWVTGWYSWYGTDTPDGSADKTLGKDSAAPVFMQEEEFLDELADNQHLNESIFNRDQVFAHLNFRLDAGSFKLINTKQSNSSSQTTALPVVEAEFSDLRWDSEMRPRSSTWEFNMSLGALFVHDKLTPGTLFPSLVCPQGRESKKASLAKKQQGTLSKATTGAMVMSAASVGLNLLQDMNEPVFEMKFESLSPTSKVAYRLSVTTQPLDVVYNPLVLDHISEFFSHTSMEGTQALHIERQLREVARVRYEELKNQTRAELVETLDAMMAGSEVGQSKRWDIQLDISAPRFLVPESFQDRKSSVVVIDFGHLSFANTQALNRKKTVSGGQDSRADMEDDSFVTPPSTPPEEDEEFMSITESTDALVKEMSRETLIDIMYERYTLDLSDIQMVVCNVKDNWSEVASKPFMTSDVHVVDKFTITIQLERRLLFTADPQYPAVTLFAKLPNLILHINEHKLQALTNCVKQLTTNLYSASKNKGIQIRCLGQKLDSSIDDLYYSLYSSSVTIPDMLKESPTSISKSAVDITLEDKTKELMEESRMLLVQFAIDRVSLGVHSMGCLIAELQILGVKANYMKRPYDSTISFAVHGVHLVDAIQNFGPEYELLFSSCKPQPVPSSSNASLSHETTAVMEEEDLITFDYQHYDADSPSTKSVNGSGMNLVNLQFNTLNVIANQETLAALVQFFSTSFSSGENVSSMTDLPTVPEQPDIESHQTQALEVSEVTEVTASFKSINVLVIRSVSLHGMKSVRKVAEVDVGEVQLNASLGECQRLDGSLGGFRIIDLTPEGSLYRTVCTCGSLFAGDTTTRESSFLWSLPEDMQDGPNDQRAFTFTLVIPPKGGQSPRLVVDVPMESDVDVSEIARNIQINVRVASAQYTHTHRFLSELLLSAGDYAVYAAQFGETLRQAASNVAMGLVSKKRALAEEERSLGSRQESLSFENDSDAILDGCDFVDNIPLSLKRRVYSCITVESPIVQVPKSSSSTEMLVAHLGKITVRNTHLMEVVEEESDTGHLTAVEHDIDRLFVEIKEMSLYCL</sequence>
<name>A0ABN8PAW5_9CNID</name>
<feature type="region of interest" description="Disordered" evidence="2">
    <location>
        <begin position="753"/>
        <end position="782"/>
    </location>
</feature>
<feature type="compositionally biased region" description="Polar residues" evidence="2">
    <location>
        <begin position="394"/>
        <end position="403"/>
    </location>
</feature>
<proteinExistence type="predicted"/>
<evidence type="ECO:0000313" key="4">
    <source>
        <dbReference type="EMBL" id="CAH3140092.1"/>
    </source>
</evidence>
<dbReference type="InterPro" id="IPR026847">
    <property type="entry name" value="VPS13"/>
</dbReference>
<dbReference type="PANTHER" id="PTHR16166:SF141">
    <property type="entry name" value="INTERMEMBRANE LIPID TRANSFER PROTEIN VPS13D"/>
    <property type="match status" value="1"/>
</dbReference>
<organism evidence="4 5">
    <name type="scientific">Porites evermanni</name>
    <dbReference type="NCBI Taxonomy" id="104178"/>
    <lineage>
        <taxon>Eukaryota</taxon>
        <taxon>Metazoa</taxon>
        <taxon>Cnidaria</taxon>
        <taxon>Anthozoa</taxon>
        <taxon>Hexacorallia</taxon>
        <taxon>Scleractinia</taxon>
        <taxon>Fungiina</taxon>
        <taxon>Poritidae</taxon>
        <taxon>Porites</taxon>
    </lineage>
</organism>
<feature type="compositionally biased region" description="Acidic residues" evidence="2">
    <location>
        <begin position="404"/>
        <end position="414"/>
    </location>
</feature>
<gene>
    <name evidence="4" type="ORF">PEVE_00041559</name>
</gene>
<keyword evidence="1" id="KW-0813">Transport</keyword>
<comment type="caution">
    <text evidence="4">The sequence shown here is derived from an EMBL/GenBank/DDBJ whole genome shotgun (WGS) entry which is preliminary data.</text>
</comment>
<dbReference type="InterPro" id="IPR026854">
    <property type="entry name" value="VPS13_N"/>
</dbReference>
<evidence type="ECO:0000259" key="3">
    <source>
        <dbReference type="Pfam" id="PF12624"/>
    </source>
</evidence>
<dbReference type="Pfam" id="PF12624">
    <property type="entry name" value="VPS13_N"/>
    <property type="match status" value="2"/>
</dbReference>
<evidence type="ECO:0000313" key="5">
    <source>
        <dbReference type="Proteomes" id="UP001159427"/>
    </source>
</evidence>
<feature type="domain" description="Chorein N-terminal" evidence="3">
    <location>
        <begin position="223"/>
        <end position="906"/>
    </location>
</feature>
<accession>A0ABN8PAW5</accession>
<feature type="compositionally biased region" description="Gly residues" evidence="2">
    <location>
        <begin position="419"/>
        <end position="429"/>
    </location>
</feature>
<evidence type="ECO:0000256" key="1">
    <source>
        <dbReference type="ARBA" id="ARBA00022448"/>
    </source>
</evidence>
<feature type="region of interest" description="Disordered" evidence="2">
    <location>
        <begin position="390"/>
        <end position="429"/>
    </location>
</feature>
<reference evidence="4 5" key="1">
    <citation type="submission" date="2022-05" db="EMBL/GenBank/DDBJ databases">
        <authorList>
            <consortium name="Genoscope - CEA"/>
            <person name="William W."/>
        </authorList>
    </citation>
    <scope>NUCLEOTIDE SEQUENCE [LARGE SCALE GENOMIC DNA]</scope>
</reference>
<dbReference type="EMBL" id="CALNXI010000793">
    <property type="protein sequence ID" value="CAH3140092.1"/>
    <property type="molecule type" value="Genomic_DNA"/>
</dbReference>
<feature type="non-terminal residue" evidence="4">
    <location>
        <position position="1465"/>
    </location>
</feature>
<dbReference type="Proteomes" id="UP001159427">
    <property type="component" value="Unassembled WGS sequence"/>
</dbReference>
<feature type="domain" description="Chorein N-terminal" evidence="3">
    <location>
        <begin position="1"/>
        <end position="197"/>
    </location>
</feature>
<evidence type="ECO:0000256" key="2">
    <source>
        <dbReference type="SAM" id="MobiDB-lite"/>
    </source>
</evidence>